<sequence length="66" mass="7636">MNTNSNQQLITALYCRLSQEDELQGESNSIRNQKALLEKYALDNGFHNCRFYIDDGYSGVDFVEVR</sequence>
<feature type="domain" description="Resolvase/invertase-type recombinase catalytic" evidence="1">
    <location>
        <begin position="12"/>
        <end position="60"/>
    </location>
</feature>
<dbReference type="EMBL" id="JACOPS010000001">
    <property type="protein sequence ID" value="MBC5726970.1"/>
    <property type="molecule type" value="Genomic_DNA"/>
</dbReference>
<dbReference type="InterPro" id="IPR006119">
    <property type="entry name" value="Resolv_N"/>
</dbReference>
<evidence type="ECO:0000313" key="3">
    <source>
        <dbReference type="Proteomes" id="UP000636755"/>
    </source>
</evidence>
<evidence type="ECO:0000259" key="1">
    <source>
        <dbReference type="Pfam" id="PF00239"/>
    </source>
</evidence>
<dbReference type="InterPro" id="IPR036162">
    <property type="entry name" value="Resolvase-like_N_sf"/>
</dbReference>
<gene>
    <name evidence="2" type="ORF">H8R91_00220</name>
</gene>
<dbReference type="Pfam" id="PF00239">
    <property type="entry name" value="Resolvase"/>
    <property type="match status" value="1"/>
</dbReference>
<accession>A0ABR7HHH8</accession>
<dbReference type="Proteomes" id="UP000636755">
    <property type="component" value="Unassembled WGS sequence"/>
</dbReference>
<dbReference type="Gene3D" id="3.40.50.1390">
    <property type="entry name" value="Resolvase, N-terminal catalytic domain"/>
    <property type="match status" value="1"/>
</dbReference>
<proteinExistence type="predicted"/>
<name>A0ABR7HHH8_9FIRM</name>
<organism evidence="2 3">
    <name type="scientific">Ruminococcus intestinalis</name>
    <dbReference type="NCBI Taxonomy" id="2763066"/>
    <lineage>
        <taxon>Bacteria</taxon>
        <taxon>Bacillati</taxon>
        <taxon>Bacillota</taxon>
        <taxon>Clostridia</taxon>
        <taxon>Eubacteriales</taxon>
        <taxon>Oscillospiraceae</taxon>
        <taxon>Ruminococcus</taxon>
    </lineage>
</organism>
<reference evidence="2 3" key="1">
    <citation type="submission" date="2020-08" db="EMBL/GenBank/DDBJ databases">
        <title>Genome public.</title>
        <authorList>
            <person name="Liu C."/>
            <person name="Sun Q."/>
        </authorList>
    </citation>
    <scope>NUCLEOTIDE SEQUENCE [LARGE SCALE GENOMIC DNA]</scope>
    <source>
        <strain evidence="2 3">NSJ-71</strain>
    </source>
</reference>
<evidence type="ECO:0000313" key="2">
    <source>
        <dbReference type="EMBL" id="MBC5726970.1"/>
    </source>
</evidence>
<keyword evidence="3" id="KW-1185">Reference proteome</keyword>
<comment type="caution">
    <text evidence="2">The sequence shown here is derived from an EMBL/GenBank/DDBJ whole genome shotgun (WGS) entry which is preliminary data.</text>
</comment>
<protein>
    <submittedName>
        <fullName evidence="2">Recombinase family protein</fullName>
    </submittedName>
</protein>
<dbReference type="SUPFAM" id="SSF53041">
    <property type="entry name" value="Resolvase-like"/>
    <property type="match status" value="1"/>
</dbReference>